<feature type="compositionally biased region" description="Basic and acidic residues" evidence="1">
    <location>
        <begin position="133"/>
        <end position="144"/>
    </location>
</feature>
<sequence length="221" mass="23514">MVINIHIHIHNTVHDHCPRIRGAGALSSHLRQPPGYLYNVQELGYEGKGRGDCCRTFASTGNLHLSSWFRCSVQPGTGALSHPTTASTRSSIVGLSTSTSSKAGQHRAGNSPRARGLNCGLVVVMVSSGVRPEEMPREHCHRQEGAASDARSKLAGTLWSTQQRQPRIPGHKHKGSSSRNFAGPIRCCSGTTGPMQAGLCPPAPGTNGCSWPDIADRIPLA</sequence>
<feature type="compositionally biased region" description="Polar residues" evidence="1">
    <location>
        <begin position="82"/>
        <end position="95"/>
    </location>
</feature>
<evidence type="ECO:0000313" key="3">
    <source>
        <dbReference type="Proteomes" id="UP000824782"/>
    </source>
</evidence>
<comment type="caution">
    <text evidence="2">The sequence shown here is derived from an EMBL/GenBank/DDBJ whole genome shotgun (WGS) entry which is preliminary data.</text>
</comment>
<proteinExistence type="predicted"/>
<keyword evidence="3" id="KW-1185">Reference proteome</keyword>
<evidence type="ECO:0000313" key="2">
    <source>
        <dbReference type="EMBL" id="KAG8571277.1"/>
    </source>
</evidence>
<name>A0AAV7BFW0_ENGPU</name>
<organism evidence="2 3">
    <name type="scientific">Engystomops pustulosus</name>
    <name type="common">Tungara frog</name>
    <name type="synonym">Physalaemus pustulosus</name>
    <dbReference type="NCBI Taxonomy" id="76066"/>
    <lineage>
        <taxon>Eukaryota</taxon>
        <taxon>Metazoa</taxon>
        <taxon>Chordata</taxon>
        <taxon>Craniata</taxon>
        <taxon>Vertebrata</taxon>
        <taxon>Euteleostomi</taxon>
        <taxon>Amphibia</taxon>
        <taxon>Batrachia</taxon>
        <taxon>Anura</taxon>
        <taxon>Neobatrachia</taxon>
        <taxon>Hyloidea</taxon>
        <taxon>Leptodactylidae</taxon>
        <taxon>Leiuperinae</taxon>
        <taxon>Engystomops</taxon>
    </lineage>
</organism>
<feature type="region of interest" description="Disordered" evidence="1">
    <location>
        <begin position="133"/>
        <end position="181"/>
    </location>
</feature>
<dbReference type="EMBL" id="WNYA01000005">
    <property type="protein sequence ID" value="KAG8571277.1"/>
    <property type="molecule type" value="Genomic_DNA"/>
</dbReference>
<dbReference type="AlphaFoldDB" id="A0AAV7BFW0"/>
<reference evidence="2" key="1">
    <citation type="thesis" date="2020" institute="ProQuest LLC" country="789 East Eisenhower Parkway, Ann Arbor, MI, USA">
        <title>Comparative Genomics and Chromosome Evolution.</title>
        <authorList>
            <person name="Mudd A.B."/>
        </authorList>
    </citation>
    <scope>NUCLEOTIDE SEQUENCE</scope>
    <source>
        <strain evidence="2">237g6f4</strain>
        <tissue evidence="2">Blood</tissue>
    </source>
</reference>
<evidence type="ECO:0000256" key="1">
    <source>
        <dbReference type="SAM" id="MobiDB-lite"/>
    </source>
</evidence>
<gene>
    <name evidence="2" type="ORF">GDO81_011580</name>
</gene>
<feature type="region of interest" description="Disordered" evidence="1">
    <location>
        <begin position="79"/>
        <end position="112"/>
    </location>
</feature>
<accession>A0AAV7BFW0</accession>
<protein>
    <submittedName>
        <fullName evidence="2">Uncharacterized protein</fullName>
    </submittedName>
</protein>
<dbReference type="Proteomes" id="UP000824782">
    <property type="component" value="Unassembled WGS sequence"/>
</dbReference>